<evidence type="ECO:0000256" key="1">
    <source>
        <dbReference type="SAM" id="Phobius"/>
    </source>
</evidence>
<gene>
    <name evidence="3" type="ORF">UFOVP165_4</name>
    <name evidence="2" type="ORF">UFOVP72_33</name>
</gene>
<dbReference type="EMBL" id="LR797828">
    <property type="protein sequence ID" value="CAB4242139.1"/>
    <property type="molecule type" value="Genomic_DNA"/>
</dbReference>
<keyword evidence="1" id="KW-0812">Transmembrane</keyword>
<dbReference type="Pfam" id="PF11351">
    <property type="entry name" value="GTA_holin_3TM"/>
    <property type="match status" value="1"/>
</dbReference>
<evidence type="ECO:0000313" key="2">
    <source>
        <dbReference type="EMBL" id="CAB4242139.1"/>
    </source>
</evidence>
<feature type="transmembrane region" description="Helical" evidence="1">
    <location>
        <begin position="65"/>
        <end position="93"/>
    </location>
</feature>
<dbReference type="EMBL" id="LR798212">
    <property type="protein sequence ID" value="CAB5187121.1"/>
    <property type="molecule type" value="Genomic_DNA"/>
</dbReference>
<protein>
    <submittedName>
        <fullName evidence="3">Holin of 3TMs, for gene-transfer release</fullName>
    </submittedName>
</protein>
<name>A0A6J7WCZ6_9CAUD</name>
<keyword evidence="1" id="KW-0472">Membrane</keyword>
<keyword evidence="1" id="KW-1133">Transmembrane helix</keyword>
<organism evidence="3">
    <name type="scientific">uncultured Caudovirales phage</name>
    <dbReference type="NCBI Taxonomy" id="2100421"/>
    <lineage>
        <taxon>Viruses</taxon>
        <taxon>Duplodnaviria</taxon>
        <taxon>Heunggongvirae</taxon>
        <taxon>Uroviricota</taxon>
        <taxon>Caudoviricetes</taxon>
        <taxon>Peduoviridae</taxon>
        <taxon>Maltschvirus</taxon>
        <taxon>Maltschvirus maltsch</taxon>
    </lineage>
</organism>
<evidence type="ECO:0000313" key="3">
    <source>
        <dbReference type="EMBL" id="CAB5187121.1"/>
    </source>
</evidence>
<dbReference type="InterPro" id="IPR021497">
    <property type="entry name" value="GTA_holin_3TM"/>
</dbReference>
<accession>A0A6J7WCZ6</accession>
<feature type="transmembrane region" description="Helical" evidence="1">
    <location>
        <begin position="105"/>
        <end position="121"/>
    </location>
</feature>
<reference evidence="3" key="1">
    <citation type="submission" date="2020-05" db="EMBL/GenBank/DDBJ databases">
        <authorList>
            <person name="Chiriac C."/>
            <person name="Salcher M."/>
            <person name="Ghai R."/>
            <person name="Kavagutti S V."/>
        </authorList>
    </citation>
    <scope>NUCLEOTIDE SEQUENCE</scope>
</reference>
<sequence>MAFGIDDAVAAGLQVLNKFVPDPEARAKAEADLRSSLQLWDKAQSDVNAVEAANANVFVSGWRPFIGWCCGLALAYQFVAAPVLVWVALSFGFHPSAPPKLDDTLWQLVFAMLGMGGLRTFEKVKGVAR</sequence>
<proteinExistence type="predicted"/>